<dbReference type="STRING" id="44575.SAMN05216419_101212"/>
<dbReference type="AlphaFoldDB" id="A0A1N6JFD7"/>
<protein>
    <submittedName>
        <fullName evidence="1">Uncharacterized protein</fullName>
    </submittedName>
</protein>
<proteinExistence type="predicted"/>
<dbReference type="EMBL" id="FSRO01000001">
    <property type="protein sequence ID" value="SIO42901.1"/>
    <property type="molecule type" value="Genomic_DNA"/>
</dbReference>
<dbReference type="RefSeq" id="WP_028461360.1">
    <property type="nucleotide sequence ID" value="NZ_FSRO01000001.1"/>
</dbReference>
<name>A0A1N6JFD7_9PROT</name>
<evidence type="ECO:0000313" key="2">
    <source>
        <dbReference type="Proteomes" id="UP000185062"/>
    </source>
</evidence>
<gene>
    <name evidence="1" type="ORF">SAMN02743940_2561</name>
</gene>
<dbReference type="Proteomes" id="UP000185062">
    <property type="component" value="Unassembled WGS sequence"/>
</dbReference>
<evidence type="ECO:0000313" key="1">
    <source>
        <dbReference type="EMBL" id="SIO42901.1"/>
    </source>
</evidence>
<accession>A0A1N6JFD7</accession>
<reference evidence="1 2" key="1">
    <citation type="submission" date="2016-12" db="EMBL/GenBank/DDBJ databases">
        <authorList>
            <person name="Song W.-J."/>
            <person name="Kurnit D.M."/>
        </authorList>
    </citation>
    <scope>NUCLEOTIDE SEQUENCE [LARGE SCALE GENOMIC DNA]</scope>
    <source>
        <strain evidence="1 2">ATCC 49181</strain>
    </source>
</reference>
<organism evidence="1 2">
    <name type="scientific">Nitrosomonas cryotolerans ATCC 49181</name>
    <dbReference type="NCBI Taxonomy" id="1131553"/>
    <lineage>
        <taxon>Bacteria</taxon>
        <taxon>Pseudomonadati</taxon>
        <taxon>Pseudomonadota</taxon>
        <taxon>Betaproteobacteria</taxon>
        <taxon>Nitrosomonadales</taxon>
        <taxon>Nitrosomonadaceae</taxon>
        <taxon>Nitrosomonas</taxon>
    </lineage>
</organism>
<sequence>MAAESLLGGGSGQELTAGTKALLDRFLHDTVESSAKLTDLGGGSKLIIGTGSKGETQGAVVSGLVAVAAEIKDGVMQLAVKLPAGVSIAFEGLNKLATAAEVKTYINEQIEQSLPGADTDPAVIALRGSLEKAINNLTEAFAAKGVDTTLFALLSFLIAMESP</sequence>
<keyword evidence="2" id="KW-1185">Reference proteome</keyword>